<keyword evidence="2" id="KW-1185">Reference proteome</keyword>
<accession>A0AAU9LQP5</accession>
<protein>
    <submittedName>
        <fullName evidence="1">Uncharacterized protein</fullName>
    </submittedName>
</protein>
<dbReference type="AlphaFoldDB" id="A0AAU9LQP5"/>
<organism evidence="1 2">
    <name type="scientific">Lactuca virosa</name>
    <dbReference type="NCBI Taxonomy" id="75947"/>
    <lineage>
        <taxon>Eukaryota</taxon>
        <taxon>Viridiplantae</taxon>
        <taxon>Streptophyta</taxon>
        <taxon>Embryophyta</taxon>
        <taxon>Tracheophyta</taxon>
        <taxon>Spermatophyta</taxon>
        <taxon>Magnoliopsida</taxon>
        <taxon>eudicotyledons</taxon>
        <taxon>Gunneridae</taxon>
        <taxon>Pentapetalae</taxon>
        <taxon>asterids</taxon>
        <taxon>campanulids</taxon>
        <taxon>Asterales</taxon>
        <taxon>Asteraceae</taxon>
        <taxon>Cichorioideae</taxon>
        <taxon>Cichorieae</taxon>
        <taxon>Lactucinae</taxon>
        <taxon>Lactuca</taxon>
    </lineage>
</organism>
<evidence type="ECO:0000313" key="2">
    <source>
        <dbReference type="Proteomes" id="UP001157418"/>
    </source>
</evidence>
<dbReference type="EMBL" id="CAKMRJ010000001">
    <property type="protein sequence ID" value="CAH1414753.1"/>
    <property type="molecule type" value="Genomic_DNA"/>
</dbReference>
<comment type="caution">
    <text evidence="1">The sequence shown here is derived from an EMBL/GenBank/DDBJ whole genome shotgun (WGS) entry which is preliminary data.</text>
</comment>
<sequence length="69" mass="8259">MSSDIPVYQRKPYLNGIEKLIEDVMLVFPAIDTFEEYIKDLMERDNHMFLESTLMHFPNIRLTNSHITR</sequence>
<reference evidence="1 2" key="1">
    <citation type="submission" date="2022-01" db="EMBL/GenBank/DDBJ databases">
        <authorList>
            <person name="Xiong W."/>
            <person name="Schranz E."/>
        </authorList>
    </citation>
    <scope>NUCLEOTIDE SEQUENCE [LARGE SCALE GENOMIC DNA]</scope>
</reference>
<evidence type="ECO:0000313" key="1">
    <source>
        <dbReference type="EMBL" id="CAH1414753.1"/>
    </source>
</evidence>
<name>A0AAU9LQP5_9ASTR</name>
<dbReference type="Proteomes" id="UP001157418">
    <property type="component" value="Unassembled WGS sequence"/>
</dbReference>
<gene>
    <name evidence="1" type="ORF">LVIROSA_LOCUS2649</name>
</gene>
<proteinExistence type="predicted"/>